<proteinExistence type="inferred from homology"/>
<keyword evidence="4" id="KW-1185">Reference proteome</keyword>
<dbReference type="Gene3D" id="2.60.40.200">
    <property type="entry name" value="Superoxide dismutase, copper/zinc binding domain"/>
    <property type="match status" value="1"/>
</dbReference>
<protein>
    <recommendedName>
        <fullName evidence="5">Superoxide dismutase family protein</fullName>
    </recommendedName>
</protein>
<evidence type="ECO:0000256" key="1">
    <source>
        <dbReference type="ARBA" id="ARBA00010457"/>
    </source>
</evidence>
<dbReference type="SUPFAM" id="SSF49329">
    <property type="entry name" value="Cu,Zn superoxide dismutase-like"/>
    <property type="match status" value="1"/>
</dbReference>
<evidence type="ECO:0000256" key="2">
    <source>
        <dbReference type="SAM" id="MobiDB-lite"/>
    </source>
</evidence>
<dbReference type="Proteomes" id="UP001500886">
    <property type="component" value="Unassembled WGS sequence"/>
</dbReference>
<sequence length="170" mass="17487">MALLAPFGADGRGASVEAFFAGARSGAQAVSFDQGAVPVGARIGVVERTGPDGTAVELTVHGLQAHRMFGAHVHQKTCGTVPDASGPHYQDVKDPRQPSTDPAYANARNEVWLDFTTDGQGDGASVAHVTWRFRAGQAMSVVVHAHGTATAPGQAGTAGARLACVNVPFE</sequence>
<comment type="caution">
    <text evidence="3">The sequence shown here is derived from an EMBL/GenBank/DDBJ whole genome shotgun (WGS) entry which is preliminary data.</text>
</comment>
<gene>
    <name evidence="3" type="ORF">GCM10010315_21450</name>
</gene>
<accession>A0ABN3TQ16</accession>
<dbReference type="EMBL" id="BAAASL010000007">
    <property type="protein sequence ID" value="GAA2714360.1"/>
    <property type="molecule type" value="Genomic_DNA"/>
</dbReference>
<evidence type="ECO:0008006" key="5">
    <source>
        <dbReference type="Google" id="ProtNLM"/>
    </source>
</evidence>
<evidence type="ECO:0000313" key="4">
    <source>
        <dbReference type="Proteomes" id="UP001500886"/>
    </source>
</evidence>
<organism evidence="3 4">
    <name type="scientific">Streptomyces luteosporeus</name>
    <dbReference type="NCBI Taxonomy" id="173856"/>
    <lineage>
        <taxon>Bacteria</taxon>
        <taxon>Bacillati</taxon>
        <taxon>Actinomycetota</taxon>
        <taxon>Actinomycetes</taxon>
        <taxon>Kitasatosporales</taxon>
        <taxon>Streptomycetaceae</taxon>
        <taxon>Streptomyces</taxon>
    </lineage>
</organism>
<reference evidence="3 4" key="1">
    <citation type="journal article" date="2019" name="Int. J. Syst. Evol. Microbiol.">
        <title>The Global Catalogue of Microorganisms (GCM) 10K type strain sequencing project: providing services to taxonomists for standard genome sequencing and annotation.</title>
        <authorList>
            <consortium name="The Broad Institute Genomics Platform"/>
            <consortium name="The Broad Institute Genome Sequencing Center for Infectious Disease"/>
            <person name="Wu L."/>
            <person name="Ma J."/>
        </authorList>
    </citation>
    <scope>NUCLEOTIDE SEQUENCE [LARGE SCALE GENOMIC DNA]</scope>
    <source>
        <strain evidence="3 4">JCM 4542</strain>
    </source>
</reference>
<dbReference type="InterPro" id="IPR036423">
    <property type="entry name" value="SOD-like_Cu/Zn_dom_sf"/>
</dbReference>
<evidence type="ECO:0000313" key="3">
    <source>
        <dbReference type="EMBL" id="GAA2714360.1"/>
    </source>
</evidence>
<name>A0ABN3TQ16_9ACTN</name>
<feature type="region of interest" description="Disordered" evidence="2">
    <location>
        <begin position="81"/>
        <end position="103"/>
    </location>
</feature>
<comment type="similarity">
    <text evidence="1">Belongs to the Cu-Zn superoxide dismutase family.</text>
</comment>